<dbReference type="EMBL" id="BEZZ01000409">
    <property type="protein sequence ID" value="GCC32050.1"/>
    <property type="molecule type" value="Genomic_DNA"/>
</dbReference>
<name>A0A401SNT4_CHIPU</name>
<gene>
    <name evidence="1" type="ORF">chiPu_0010510</name>
</gene>
<protein>
    <submittedName>
        <fullName evidence="1">Uncharacterized protein</fullName>
    </submittedName>
</protein>
<proteinExistence type="predicted"/>
<comment type="caution">
    <text evidence="1">The sequence shown here is derived from an EMBL/GenBank/DDBJ whole genome shotgun (WGS) entry which is preliminary data.</text>
</comment>
<keyword evidence="2" id="KW-1185">Reference proteome</keyword>
<reference evidence="1 2" key="1">
    <citation type="journal article" date="2018" name="Nat. Ecol. Evol.">
        <title>Shark genomes provide insights into elasmobranch evolution and the origin of vertebrates.</title>
        <authorList>
            <person name="Hara Y"/>
            <person name="Yamaguchi K"/>
            <person name="Onimaru K"/>
            <person name="Kadota M"/>
            <person name="Koyanagi M"/>
            <person name="Keeley SD"/>
            <person name="Tatsumi K"/>
            <person name="Tanaka K"/>
            <person name="Motone F"/>
            <person name="Kageyama Y"/>
            <person name="Nozu R"/>
            <person name="Adachi N"/>
            <person name="Nishimura O"/>
            <person name="Nakagawa R"/>
            <person name="Tanegashima C"/>
            <person name="Kiyatake I"/>
            <person name="Matsumoto R"/>
            <person name="Murakumo K"/>
            <person name="Nishida K"/>
            <person name="Terakita A"/>
            <person name="Kuratani S"/>
            <person name="Sato K"/>
            <person name="Hyodo S Kuraku.S."/>
        </authorList>
    </citation>
    <scope>NUCLEOTIDE SEQUENCE [LARGE SCALE GENOMIC DNA]</scope>
</reference>
<dbReference type="Proteomes" id="UP000287033">
    <property type="component" value="Unassembled WGS sequence"/>
</dbReference>
<evidence type="ECO:0000313" key="2">
    <source>
        <dbReference type="Proteomes" id="UP000287033"/>
    </source>
</evidence>
<accession>A0A401SNT4</accession>
<dbReference type="AlphaFoldDB" id="A0A401SNT4"/>
<evidence type="ECO:0000313" key="1">
    <source>
        <dbReference type="EMBL" id="GCC32050.1"/>
    </source>
</evidence>
<organism evidence="1 2">
    <name type="scientific">Chiloscyllium punctatum</name>
    <name type="common">Brownbanded bambooshark</name>
    <name type="synonym">Hemiscyllium punctatum</name>
    <dbReference type="NCBI Taxonomy" id="137246"/>
    <lineage>
        <taxon>Eukaryota</taxon>
        <taxon>Metazoa</taxon>
        <taxon>Chordata</taxon>
        <taxon>Craniata</taxon>
        <taxon>Vertebrata</taxon>
        <taxon>Chondrichthyes</taxon>
        <taxon>Elasmobranchii</taxon>
        <taxon>Galeomorphii</taxon>
        <taxon>Galeoidea</taxon>
        <taxon>Orectolobiformes</taxon>
        <taxon>Hemiscylliidae</taxon>
        <taxon>Chiloscyllium</taxon>
    </lineage>
</organism>
<sequence>MERFVINERCWQVGFRYSTSTEQEAANLEANVLLFCAIDAFGTTNKAGAVNRPGWCRQERESRKVKGGLCRGKERKPQSRCWLCRGKEDEP</sequence>